<feature type="compositionally biased region" description="Basic and acidic residues" evidence="1">
    <location>
        <begin position="174"/>
        <end position="191"/>
    </location>
</feature>
<accession>A0A080YYW1</accession>
<feature type="region of interest" description="Disordered" evidence="1">
    <location>
        <begin position="109"/>
        <end position="148"/>
    </location>
</feature>
<dbReference type="AlphaFoldDB" id="A0A080YYW1"/>
<reference evidence="2 3" key="1">
    <citation type="submission" date="2013-11" db="EMBL/GenBank/DDBJ databases">
        <title>The Genome Sequence of Phytophthora parasitica P1976.</title>
        <authorList>
            <consortium name="The Broad Institute Genomics Platform"/>
            <person name="Russ C."/>
            <person name="Tyler B."/>
            <person name="Panabieres F."/>
            <person name="Shan W."/>
            <person name="Tripathy S."/>
            <person name="Grunwald N."/>
            <person name="Machado M."/>
            <person name="Johnson C.S."/>
            <person name="Walker B."/>
            <person name="Young S."/>
            <person name="Zeng Q."/>
            <person name="Gargeya S."/>
            <person name="Fitzgerald M."/>
            <person name="Haas B."/>
            <person name="Abouelleil A."/>
            <person name="Allen A.W."/>
            <person name="Alvarado L."/>
            <person name="Arachchi H.M."/>
            <person name="Berlin A.M."/>
            <person name="Chapman S.B."/>
            <person name="Gainer-Dewar J."/>
            <person name="Goldberg J."/>
            <person name="Griggs A."/>
            <person name="Gujja S."/>
            <person name="Hansen M."/>
            <person name="Howarth C."/>
            <person name="Imamovic A."/>
            <person name="Ireland A."/>
            <person name="Larimer J."/>
            <person name="McCowan C."/>
            <person name="Murphy C."/>
            <person name="Pearson M."/>
            <person name="Poon T.W."/>
            <person name="Priest M."/>
            <person name="Roberts A."/>
            <person name="Saif S."/>
            <person name="Shea T."/>
            <person name="Sisk P."/>
            <person name="Sykes S."/>
            <person name="Wortman J."/>
            <person name="Nusbaum C."/>
            <person name="Birren B."/>
        </authorList>
    </citation>
    <scope>NUCLEOTIDE SEQUENCE [LARGE SCALE GENOMIC DNA]</scope>
    <source>
        <strain evidence="2 3">P1976</strain>
    </source>
</reference>
<evidence type="ECO:0000313" key="2">
    <source>
        <dbReference type="EMBL" id="ETO59572.1"/>
    </source>
</evidence>
<dbReference type="OrthoDB" id="118723at2759"/>
<comment type="caution">
    <text evidence="2">The sequence shown here is derived from an EMBL/GenBank/DDBJ whole genome shotgun (WGS) entry which is preliminary data.</text>
</comment>
<organism evidence="2 3">
    <name type="scientific">Phytophthora nicotianae P1976</name>
    <dbReference type="NCBI Taxonomy" id="1317066"/>
    <lineage>
        <taxon>Eukaryota</taxon>
        <taxon>Sar</taxon>
        <taxon>Stramenopiles</taxon>
        <taxon>Oomycota</taxon>
        <taxon>Peronosporomycetes</taxon>
        <taxon>Peronosporales</taxon>
        <taxon>Peronosporaceae</taxon>
        <taxon>Phytophthora</taxon>
    </lineage>
</organism>
<evidence type="ECO:0000256" key="1">
    <source>
        <dbReference type="SAM" id="MobiDB-lite"/>
    </source>
</evidence>
<protein>
    <submittedName>
        <fullName evidence="2">Uncharacterized protein</fullName>
    </submittedName>
</protein>
<evidence type="ECO:0000313" key="3">
    <source>
        <dbReference type="Proteomes" id="UP000028582"/>
    </source>
</evidence>
<sequence>MMKTMMTASGLPPSLSKYVLKMAVYVRNRTYHQAIKNVPYRLMKSKKPNLHQIKKIGSIAYVYKSTGPAWRKRDDNCVLGFIVGLLEGQAGDGNTASVVNWMTAVEGDNNISQDSEDAVNKEQNDSADMEVADDLPPASDNSNSDLPDYEDLEEIFPAKTPWRMNLLITTSVESEREPETLLVAEENKSEEATTEDIVEEKEQDTSDVNDVEELEEPEEESEPVHSPSDEALEPTSVNESGGEGPSPDTGTDWTRRPPWNTLAIVDAYMIGQLPSQVSAANGPTTVDAERSGQEIVSVDAGDGMDVSMASRPYLAAAGSKTGRRARVKAATRYGRTVT</sequence>
<gene>
    <name evidence="2" type="ORF">F444_22094</name>
</gene>
<proteinExistence type="predicted"/>
<dbReference type="Proteomes" id="UP000028582">
    <property type="component" value="Unassembled WGS sequence"/>
</dbReference>
<name>A0A080YYW1_PHYNI</name>
<feature type="compositionally biased region" description="Acidic residues" evidence="1">
    <location>
        <begin position="192"/>
        <end position="221"/>
    </location>
</feature>
<dbReference type="EMBL" id="ANJA01004075">
    <property type="protein sequence ID" value="ETO59572.1"/>
    <property type="molecule type" value="Genomic_DNA"/>
</dbReference>
<feature type="region of interest" description="Disordered" evidence="1">
    <location>
        <begin position="174"/>
        <end position="257"/>
    </location>
</feature>